<gene>
    <name evidence="1" type="ORF">RF11_09646</name>
</gene>
<organism evidence="1 2">
    <name type="scientific">Thelohanellus kitauei</name>
    <name type="common">Myxosporean</name>
    <dbReference type="NCBI Taxonomy" id="669202"/>
    <lineage>
        <taxon>Eukaryota</taxon>
        <taxon>Metazoa</taxon>
        <taxon>Cnidaria</taxon>
        <taxon>Myxozoa</taxon>
        <taxon>Myxosporea</taxon>
        <taxon>Bivalvulida</taxon>
        <taxon>Platysporina</taxon>
        <taxon>Myxobolidae</taxon>
        <taxon>Thelohanellus</taxon>
    </lineage>
</organism>
<protein>
    <submittedName>
        <fullName evidence="1">Uncharacterized protein</fullName>
    </submittedName>
</protein>
<dbReference type="EMBL" id="JWZT01000690">
    <property type="protein sequence ID" value="KII73743.1"/>
    <property type="molecule type" value="Genomic_DNA"/>
</dbReference>
<comment type="caution">
    <text evidence="1">The sequence shown here is derived from an EMBL/GenBank/DDBJ whole genome shotgun (WGS) entry which is preliminary data.</text>
</comment>
<reference evidence="1 2" key="1">
    <citation type="journal article" date="2014" name="Genome Biol. Evol.">
        <title>The genome of the myxosporean Thelohanellus kitauei shows adaptations to nutrient acquisition within its fish host.</title>
        <authorList>
            <person name="Yang Y."/>
            <person name="Xiong J."/>
            <person name="Zhou Z."/>
            <person name="Huo F."/>
            <person name="Miao W."/>
            <person name="Ran C."/>
            <person name="Liu Y."/>
            <person name="Zhang J."/>
            <person name="Feng J."/>
            <person name="Wang M."/>
            <person name="Wang M."/>
            <person name="Wang L."/>
            <person name="Yao B."/>
        </authorList>
    </citation>
    <scope>NUCLEOTIDE SEQUENCE [LARGE SCALE GENOMIC DNA]</scope>
    <source>
        <strain evidence="1">Wuqing</strain>
    </source>
</reference>
<accession>A0A0C2JWC1</accession>
<evidence type="ECO:0000313" key="1">
    <source>
        <dbReference type="EMBL" id="KII73743.1"/>
    </source>
</evidence>
<dbReference type="AlphaFoldDB" id="A0A0C2JWC1"/>
<sequence length="111" mass="12973">MSIDGFLVRFRPDSLNTLQFAVHQANDKLDADIGRFTKFGVNTKFYVQHRRYAFQSGIPFARVTKFFTYSFMSKLNKNRVRVKINGINYLLISANIVNAYTIIKNVSYYEK</sequence>
<proteinExistence type="predicted"/>
<dbReference type="Proteomes" id="UP000031668">
    <property type="component" value="Unassembled WGS sequence"/>
</dbReference>
<evidence type="ECO:0000313" key="2">
    <source>
        <dbReference type="Proteomes" id="UP000031668"/>
    </source>
</evidence>
<name>A0A0C2JWC1_THEKT</name>
<keyword evidence="2" id="KW-1185">Reference proteome</keyword>